<sequence length="172" mass="18720">MRFQSMMKFAPVFALTLAVMAVPVQSIAQGGDTVLKPADTQKLLPASVYYKAQSAPTQLRNSTGIKFSDGYYLLSTMVDTSGYSSDVAAKYQAYFITEVPIKFESQRLPAGVYGVGFVSDKFVITDVGAHDVFSVGTSTDEALKRPMPLQIMADPGGGFRLYAGRKFVKFAR</sequence>
<accession>A0AAU7DID3</accession>
<dbReference type="EMBL" id="CP121196">
    <property type="protein sequence ID" value="XBH17599.1"/>
    <property type="molecule type" value="Genomic_DNA"/>
</dbReference>
<dbReference type="AlphaFoldDB" id="A0AAU7DID3"/>
<dbReference type="RefSeq" id="WP_348262823.1">
    <property type="nucleotide sequence ID" value="NZ_CP121196.1"/>
</dbReference>
<keyword evidence="1" id="KW-0732">Signal</keyword>
<gene>
    <name evidence="2" type="ORF">P8935_23905</name>
</gene>
<organism evidence="2">
    <name type="scientific">Telmatobacter sp. DSM 110680</name>
    <dbReference type="NCBI Taxonomy" id="3036704"/>
    <lineage>
        <taxon>Bacteria</taxon>
        <taxon>Pseudomonadati</taxon>
        <taxon>Acidobacteriota</taxon>
        <taxon>Terriglobia</taxon>
        <taxon>Terriglobales</taxon>
        <taxon>Acidobacteriaceae</taxon>
        <taxon>Telmatobacter</taxon>
    </lineage>
</organism>
<reference evidence="2" key="1">
    <citation type="submission" date="2023-03" db="EMBL/GenBank/DDBJ databases">
        <title>Edaphobacter sp.</title>
        <authorList>
            <person name="Huber K.J."/>
            <person name="Papendorf J."/>
            <person name="Pilke C."/>
            <person name="Bunk B."/>
            <person name="Sproeer C."/>
            <person name="Pester M."/>
        </authorList>
    </citation>
    <scope>NUCLEOTIDE SEQUENCE</scope>
    <source>
        <strain evidence="2">DSM 110680</strain>
    </source>
</reference>
<evidence type="ECO:0000256" key="1">
    <source>
        <dbReference type="SAM" id="SignalP"/>
    </source>
</evidence>
<protein>
    <submittedName>
        <fullName evidence="2">Uncharacterized protein</fullName>
    </submittedName>
</protein>
<feature type="signal peptide" evidence="1">
    <location>
        <begin position="1"/>
        <end position="28"/>
    </location>
</feature>
<feature type="chain" id="PRO_5043481699" evidence="1">
    <location>
        <begin position="29"/>
        <end position="172"/>
    </location>
</feature>
<name>A0AAU7DID3_9BACT</name>
<proteinExistence type="predicted"/>
<evidence type="ECO:0000313" key="2">
    <source>
        <dbReference type="EMBL" id="XBH17599.1"/>
    </source>
</evidence>